<dbReference type="STRING" id="246404.A0A507F6K5"/>
<dbReference type="Gene3D" id="3.40.50.620">
    <property type="entry name" value="HUPs"/>
    <property type="match status" value="1"/>
</dbReference>
<dbReference type="InterPro" id="IPR014729">
    <property type="entry name" value="Rossmann-like_a/b/a_fold"/>
</dbReference>
<organism evidence="2 3">
    <name type="scientific">Chytriomyces confervae</name>
    <dbReference type="NCBI Taxonomy" id="246404"/>
    <lineage>
        <taxon>Eukaryota</taxon>
        <taxon>Fungi</taxon>
        <taxon>Fungi incertae sedis</taxon>
        <taxon>Chytridiomycota</taxon>
        <taxon>Chytridiomycota incertae sedis</taxon>
        <taxon>Chytridiomycetes</taxon>
        <taxon>Chytridiales</taxon>
        <taxon>Chytriomycetaceae</taxon>
        <taxon>Chytriomyces</taxon>
    </lineage>
</organism>
<protein>
    <recommendedName>
        <fullName evidence="1">UspA domain-containing protein</fullName>
    </recommendedName>
</protein>
<name>A0A507F6K5_9FUNG</name>
<dbReference type="InterPro" id="IPR006015">
    <property type="entry name" value="Universal_stress_UspA"/>
</dbReference>
<proteinExistence type="predicted"/>
<dbReference type="PANTHER" id="PTHR31964">
    <property type="entry name" value="ADENINE NUCLEOTIDE ALPHA HYDROLASES-LIKE SUPERFAMILY PROTEIN"/>
    <property type="match status" value="1"/>
</dbReference>
<dbReference type="PRINTS" id="PR01438">
    <property type="entry name" value="UNVRSLSTRESS"/>
</dbReference>
<feature type="domain" description="UspA" evidence="1">
    <location>
        <begin position="21"/>
        <end position="165"/>
    </location>
</feature>
<comment type="caution">
    <text evidence="2">The sequence shown here is derived from an EMBL/GenBank/DDBJ whole genome shotgun (WGS) entry which is preliminary data.</text>
</comment>
<dbReference type="CDD" id="cd23659">
    <property type="entry name" value="USP_At3g01520-like"/>
    <property type="match status" value="1"/>
</dbReference>
<sequence>MQRDTHAQQVVTDDGLTGCSRTILVAVDDSTQSRSALTWTLQNMVRANDALILVHIQPKTPLFAKADVDVTDLILTLEEKLRTESHVLLAEAVREVRKANPAVKVKAMSGKGDARSRIIEIAAAENVDCVVIGSRGFNKLKAGILGSVSSYLVNHITQVPVIVVK</sequence>
<dbReference type="SUPFAM" id="SSF52402">
    <property type="entry name" value="Adenine nucleotide alpha hydrolases-like"/>
    <property type="match status" value="1"/>
</dbReference>
<dbReference type="PANTHER" id="PTHR31964:SF113">
    <property type="entry name" value="USPA DOMAIN-CONTAINING PROTEIN"/>
    <property type="match status" value="1"/>
</dbReference>
<dbReference type="EMBL" id="QEAP01000265">
    <property type="protein sequence ID" value="TPX71008.1"/>
    <property type="molecule type" value="Genomic_DNA"/>
</dbReference>
<accession>A0A507F6K5</accession>
<gene>
    <name evidence="2" type="ORF">CcCBS67573_g06337</name>
</gene>
<evidence type="ECO:0000313" key="2">
    <source>
        <dbReference type="EMBL" id="TPX71008.1"/>
    </source>
</evidence>
<evidence type="ECO:0000313" key="3">
    <source>
        <dbReference type="Proteomes" id="UP000320333"/>
    </source>
</evidence>
<dbReference type="OrthoDB" id="843225at2759"/>
<dbReference type="Proteomes" id="UP000320333">
    <property type="component" value="Unassembled WGS sequence"/>
</dbReference>
<reference evidence="2 3" key="1">
    <citation type="journal article" date="2019" name="Sci. Rep.">
        <title>Comparative genomics of chytrid fungi reveal insights into the obligate biotrophic and pathogenic lifestyle of Synchytrium endobioticum.</title>
        <authorList>
            <person name="van de Vossenberg B.T.L.H."/>
            <person name="Warris S."/>
            <person name="Nguyen H.D.T."/>
            <person name="van Gent-Pelzer M.P.E."/>
            <person name="Joly D.L."/>
            <person name="van de Geest H.C."/>
            <person name="Bonants P.J.M."/>
            <person name="Smith D.S."/>
            <person name="Levesque C.A."/>
            <person name="van der Lee T.A.J."/>
        </authorList>
    </citation>
    <scope>NUCLEOTIDE SEQUENCE [LARGE SCALE GENOMIC DNA]</scope>
    <source>
        <strain evidence="2 3">CBS 675.73</strain>
    </source>
</reference>
<dbReference type="AlphaFoldDB" id="A0A507F6K5"/>
<keyword evidence="3" id="KW-1185">Reference proteome</keyword>
<dbReference type="InterPro" id="IPR006016">
    <property type="entry name" value="UspA"/>
</dbReference>
<dbReference type="Pfam" id="PF00582">
    <property type="entry name" value="Usp"/>
    <property type="match status" value="1"/>
</dbReference>
<evidence type="ECO:0000259" key="1">
    <source>
        <dbReference type="Pfam" id="PF00582"/>
    </source>
</evidence>